<keyword evidence="1" id="KW-0812">Transmembrane</keyword>
<name>A0A0F4KZB2_9BIFI</name>
<feature type="transmembrane region" description="Helical" evidence="1">
    <location>
        <begin position="6"/>
        <end position="23"/>
    </location>
</feature>
<dbReference type="PATRIC" id="fig|1684.5.peg.1437"/>
<sequence length="103" mass="11079">MIVSIVASVGFALSIICLVECVTRLFPKGVTTGRAVFVVLLCLALIILGFVSLHFMGGPKGSIPMTNWIIAIALLVIYVAIRSAFAIVEQIHSGQQYTDETQL</sequence>
<comment type="caution">
    <text evidence="2">The sequence shown here is derived from an EMBL/GenBank/DDBJ whole genome shotgun (WGS) entry which is preliminary data.</text>
</comment>
<proteinExistence type="predicted"/>
<keyword evidence="3" id="KW-1185">Reference proteome</keyword>
<organism evidence="2 3">
    <name type="scientific">Bifidobacterium mellis</name>
    <dbReference type="NCBI Taxonomy" id="1293823"/>
    <lineage>
        <taxon>Bacteria</taxon>
        <taxon>Bacillati</taxon>
        <taxon>Actinomycetota</taxon>
        <taxon>Actinomycetes</taxon>
        <taxon>Bifidobacteriales</taxon>
        <taxon>Bifidobacteriaceae</taxon>
        <taxon>Bifidobacterium</taxon>
    </lineage>
</organism>
<keyword evidence="1" id="KW-0472">Membrane</keyword>
<protein>
    <submittedName>
        <fullName evidence="2">Uncharacterized protein</fullName>
    </submittedName>
</protein>
<dbReference type="Proteomes" id="UP000033567">
    <property type="component" value="Unassembled WGS sequence"/>
</dbReference>
<gene>
    <name evidence="2" type="ORF">JF70_13700</name>
</gene>
<keyword evidence="1" id="KW-1133">Transmembrane helix</keyword>
<reference evidence="2 3" key="1">
    <citation type="submission" date="2014-12" db="EMBL/GenBank/DDBJ databases">
        <title>Comparative genomics of the lactic acid bacteria isolated from the honey bee gut.</title>
        <authorList>
            <person name="Ellegaard K.M."/>
            <person name="Tamarit D."/>
            <person name="Javelind E."/>
            <person name="Olofsson T."/>
            <person name="Andersson S.G."/>
            <person name="Vasquez A."/>
        </authorList>
    </citation>
    <scope>NUCLEOTIDE SEQUENCE [LARGE SCALE GENOMIC DNA]</scope>
    <source>
        <strain evidence="2 3">Bin7</strain>
    </source>
</reference>
<evidence type="ECO:0000313" key="3">
    <source>
        <dbReference type="Proteomes" id="UP000033567"/>
    </source>
</evidence>
<evidence type="ECO:0000256" key="1">
    <source>
        <dbReference type="SAM" id="Phobius"/>
    </source>
</evidence>
<feature type="transmembrane region" description="Helical" evidence="1">
    <location>
        <begin position="35"/>
        <end position="56"/>
    </location>
</feature>
<accession>A0A0F4KZB2</accession>
<evidence type="ECO:0000313" key="2">
    <source>
        <dbReference type="EMBL" id="KJY50666.1"/>
    </source>
</evidence>
<dbReference type="AlphaFoldDB" id="A0A0F4KZB2"/>
<feature type="transmembrane region" description="Helical" evidence="1">
    <location>
        <begin position="68"/>
        <end position="88"/>
    </location>
</feature>
<dbReference type="EMBL" id="JWMF01000007">
    <property type="protein sequence ID" value="KJY50666.1"/>
    <property type="molecule type" value="Genomic_DNA"/>
</dbReference>